<feature type="transmembrane region" description="Helical" evidence="1">
    <location>
        <begin position="143"/>
        <end position="160"/>
    </location>
</feature>
<reference evidence="3" key="1">
    <citation type="journal article" date="2019" name="Int. J. Syst. Evol. Microbiol.">
        <title>The Global Catalogue of Microorganisms (GCM) 10K type strain sequencing project: providing services to taxonomists for standard genome sequencing and annotation.</title>
        <authorList>
            <consortium name="The Broad Institute Genomics Platform"/>
            <consortium name="The Broad Institute Genome Sequencing Center for Infectious Disease"/>
            <person name="Wu L."/>
            <person name="Ma J."/>
        </authorList>
    </citation>
    <scope>NUCLEOTIDE SEQUENCE [LARGE SCALE GENOMIC DNA]</scope>
    <source>
        <strain evidence="3">CCUG 62982</strain>
    </source>
</reference>
<gene>
    <name evidence="2" type="ORF">ACFQ1E_08385</name>
</gene>
<evidence type="ECO:0000256" key="1">
    <source>
        <dbReference type="SAM" id="Phobius"/>
    </source>
</evidence>
<sequence length="195" mass="21024">MARLTQVAAWGSCAAAIGYGVPQLMQVAGMLPDPLDRILIFAPSLALAPLFVAMLGGVAADADRWQRSWRFAALGFGILYAAFVMPVYAIQLGVVIPRELAGAERATWFACCGFRQPLTVVDLTGYTMMSLATLLLAPTYRGFTSLALLLNGVLAVPLFLQLWWPWLIWVGALWLITFPLATALVALDPARGGRG</sequence>
<feature type="transmembrane region" description="Helical" evidence="1">
    <location>
        <begin position="71"/>
        <end position="96"/>
    </location>
</feature>
<evidence type="ECO:0000313" key="2">
    <source>
        <dbReference type="EMBL" id="MFD0946351.1"/>
    </source>
</evidence>
<dbReference type="RefSeq" id="WP_264943722.1">
    <property type="nucleotide sequence ID" value="NZ_JAPDRA010000003.1"/>
</dbReference>
<dbReference type="Proteomes" id="UP001596977">
    <property type="component" value="Unassembled WGS sequence"/>
</dbReference>
<organism evidence="2 3">
    <name type="scientific">Sphingomonas canadensis</name>
    <dbReference type="NCBI Taxonomy" id="1219257"/>
    <lineage>
        <taxon>Bacteria</taxon>
        <taxon>Pseudomonadati</taxon>
        <taxon>Pseudomonadota</taxon>
        <taxon>Alphaproteobacteria</taxon>
        <taxon>Sphingomonadales</taxon>
        <taxon>Sphingomonadaceae</taxon>
        <taxon>Sphingomonas</taxon>
    </lineage>
</organism>
<keyword evidence="1" id="KW-1133">Transmembrane helix</keyword>
<keyword evidence="1" id="KW-0472">Membrane</keyword>
<dbReference type="EMBL" id="JBHTJG010000003">
    <property type="protein sequence ID" value="MFD0946351.1"/>
    <property type="molecule type" value="Genomic_DNA"/>
</dbReference>
<proteinExistence type="predicted"/>
<feature type="transmembrane region" description="Helical" evidence="1">
    <location>
        <begin position="166"/>
        <end position="187"/>
    </location>
</feature>
<keyword evidence="1" id="KW-0812">Transmembrane</keyword>
<feature type="transmembrane region" description="Helical" evidence="1">
    <location>
        <begin position="40"/>
        <end position="59"/>
    </location>
</feature>
<feature type="transmembrane region" description="Helical" evidence="1">
    <location>
        <begin position="116"/>
        <end position="136"/>
    </location>
</feature>
<protein>
    <submittedName>
        <fullName evidence="2">Uncharacterized protein</fullName>
    </submittedName>
</protein>
<name>A0ABW3H4B7_9SPHN</name>
<accession>A0ABW3H4B7</accession>
<keyword evidence="3" id="KW-1185">Reference proteome</keyword>
<comment type="caution">
    <text evidence="2">The sequence shown here is derived from an EMBL/GenBank/DDBJ whole genome shotgun (WGS) entry which is preliminary data.</text>
</comment>
<evidence type="ECO:0000313" key="3">
    <source>
        <dbReference type="Proteomes" id="UP001596977"/>
    </source>
</evidence>